<dbReference type="InterPro" id="IPR005017">
    <property type="entry name" value="OMPP1/FadL/TodX"/>
</dbReference>
<dbReference type="PANTHER" id="PTHR35093:SF8">
    <property type="entry name" value="OUTER MEMBRANE PROTEIN NMB0088-RELATED"/>
    <property type="match status" value="1"/>
</dbReference>
<comment type="subcellular location">
    <subcellularLocation>
        <location evidence="1">Cell outer membrane</location>
        <topology evidence="1">Multi-pass membrane protein</topology>
    </subcellularLocation>
</comment>
<feature type="chain" id="PRO_5046213242" description="Membrane protein involved in aromatic hydrocarbon degradation" evidence="8">
    <location>
        <begin position="21"/>
        <end position="373"/>
    </location>
</feature>
<comment type="similarity">
    <text evidence="2">Belongs to the OmpP1/FadL family.</text>
</comment>
<reference evidence="10" key="1">
    <citation type="submission" date="2024-01" db="EMBL/GenBank/DDBJ databases">
        <title>Roseobacter fucihabitans sp. nov., isolated from the brown alga Fucus spiralis.</title>
        <authorList>
            <person name="Hahnke S."/>
            <person name="Berger M."/>
            <person name="Schlingloff A."/>
            <person name="Athale I."/>
            <person name="Neumann-Schaal M."/>
            <person name="Adenaya A."/>
            <person name="Poehlein A."/>
            <person name="Daniel R."/>
            <person name="Pertersen J."/>
            <person name="Brinkhoff T."/>
        </authorList>
    </citation>
    <scope>NUCLEOTIDE SEQUENCE [LARGE SCALE GENOMIC DNA]</scope>
    <source>
        <strain evidence="10">B14</strain>
    </source>
</reference>
<keyword evidence="5 8" id="KW-0732">Signal</keyword>
<accession>A0ABZ2BT52</accession>
<keyword evidence="10" id="KW-1185">Reference proteome</keyword>
<dbReference type="EMBL" id="CP143423">
    <property type="protein sequence ID" value="WVX49214.1"/>
    <property type="molecule type" value="Genomic_DNA"/>
</dbReference>
<evidence type="ECO:0000256" key="5">
    <source>
        <dbReference type="ARBA" id="ARBA00022729"/>
    </source>
</evidence>
<feature type="signal peptide" evidence="8">
    <location>
        <begin position="1"/>
        <end position="20"/>
    </location>
</feature>
<name>A0ABZ2BT52_9RHOB</name>
<keyword evidence="3" id="KW-1134">Transmembrane beta strand</keyword>
<evidence type="ECO:0000256" key="1">
    <source>
        <dbReference type="ARBA" id="ARBA00004571"/>
    </source>
</evidence>
<keyword evidence="4" id="KW-0812">Transmembrane</keyword>
<organism evidence="9 10">
    <name type="scientific">Roseobacter fucihabitans</name>
    <dbReference type="NCBI Taxonomy" id="1537242"/>
    <lineage>
        <taxon>Bacteria</taxon>
        <taxon>Pseudomonadati</taxon>
        <taxon>Pseudomonadota</taxon>
        <taxon>Alphaproteobacteria</taxon>
        <taxon>Rhodobacterales</taxon>
        <taxon>Roseobacteraceae</taxon>
        <taxon>Roseobacter</taxon>
    </lineage>
</organism>
<evidence type="ECO:0000256" key="7">
    <source>
        <dbReference type="ARBA" id="ARBA00023237"/>
    </source>
</evidence>
<evidence type="ECO:0000256" key="8">
    <source>
        <dbReference type="SAM" id="SignalP"/>
    </source>
</evidence>
<evidence type="ECO:0008006" key="11">
    <source>
        <dbReference type="Google" id="ProtNLM"/>
    </source>
</evidence>
<dbReference type="RefSeq" id="WP_187432091.1">
    <property type="nucleotide sequence ID" value="NZ_CP143423.1"/>
</dbReference>
<dbReference type="SUPFAM" id="SSF56935">
    <property type="entry name" value="Porins"/>
    <property type="match status" value="1"/>
</dbReference>
<keyword evidence="7" id="KW-0998">Cell outer membrane</keyword>
<evidence type="ECO:0000256" key="4">
    <source>
        <dbReference type="ARBA" id="ARBA00022692"/>
    </source>
</evidence>
<evidence type="ECO:0000256" key="6">
    <source>
        <dbReference type="ARBA" id="ARBA00023136"/>
    </source>
</evidence>
<dbReference type="Gene3D" id="2.40.160.60">
    <property type="entry name" value="Outer membrane protein transport protein (OMPP1/FadL/TodX)"/>
    <property type="match status" value="1"/>
</dbReference>
<gene>
    <name evidence="9" type="ORF">ROLI_023030</name>
</gene>
<dbReference type="Proteomes" id="UP001318682">
    <property type="component" value="Chromosome"/>
</dbReference>
<evidence type="ECO:0000313" key="9">
    <source>
        <dbReference type="EMBL" id="WVX49214.1"/>
    </source>
</evidence>
<protein>
    <recommendedName>
        <fullName evidence="11">Membrane protein involved in aromatic hydrocarbon degradation</fullName>
    </recommendedName>
</protein>
<dbReference type="PANTHER" id="PTHR35093">
    <property type="entry name" value="OUTER MEMBRANE PROTEIN NMB0088-RELATED"/>
    <property type="match status" value="1"/>
</dbReference>
<keyword evidence="6" id="KW-0472">Membrane</keyword>
<sequence>MRTYLTSAAALCLATGSAHAGALDRTGQSVDVLFETGRYGEFSLGSISPDVKGVSTRALGATFPAGGQSGDIGVSNFNFGAAYKADLNEVWSYAIILDQPFKAEVEYPAGTGYFAQGSNATFDSFAITTLFQYNFQGGFSVYGGPRLQATEASAKIGFARGYDVEADRDWGLGLVAGVAYERPEIALRVSLTYSSEISHSNDVLESINNGATVFPGSVADFETPQSVNLAFQTGVAEDTIVFGGIRWVDWSDFELSPERYASSLIAGQPLLSYADDTTTYTLGVGRRLNENWSLAASVGYEKNTGSLFTNLGPADGGESIGLAVIYTQGKMKITTGIKYLRIGDTTTAVQGTPSTVFNDNDALAIGVKVGYSF</sequence>
<evidence type="ECO:0000256" key="2">
    <source>
        <dbReference type="ARBA" id="ARBA00008163"/>
    </source>
</evidence>
<evidence type="ECO:0000256" key="3">
    <source>
        <dbReference type="ARBA" id="ARBA00022452"/>
    </source>
</evidence>
<proteinExistence type="inferred from homology"/>
<evidence type="ECO:0000313" key="10">
    <source>
        <dbReference type="Proteomes" id="UP001318682"/>
    </source>
</evidence>